<accession>A0ABV8UX86</accession>
<protein>
    <submittedName>
        <fullName evidence="2">Uncharacterized protein</fullName>
    </submittedName>
</protein>
<dbReference type="RefSeq" id="WP_378141361.1">
    <property type="nucleotide sequence ID" value="NZ_JBHSEF010000021.1"/>
</dbReference>
<dbReference type="Proteomes" id="UP001595733">
    <property type="component" value="Unassembled WGS sequence"/>
</dbReference>
<organism evidence="2 3">
    <name type="scientific">Chryseomicrobium palamuruense</name>
    <dbReference type="NCBI Taxonomy" id="682973"/>
    <lineage>
        <taxon>Bacteria</taxon>
        <taxon>Bacillati</taxon>
        <taxon>Bacillota</taxon>
        <taxon>Bacilli</taxon>
        <taxon>Bacillales</taxon>
        <taxon>Caryophanaceae</taxon>
        <taxon>Chryseomicrobium</taxon>
    </lineage>
</organism>
<keyword evidence="1" id="KW-0812">Transmembrane</keyword>
<evidence type="ECO:0000256" key="1">
    <source>
        <dbReference type="SAM" id="Phobius"/>
    </source>
</evidence>
<keyword evidence="1" id="KW-1133">Transmembrane helix</keyword>
<feature type="transmembrane region" description="Helical" evidence="1">
    <location>
        <begin position="6"/>
        <end position="26"/>
    </location>
</feature>
<reference evidence="3" key="1">
    <citation type="journal article" date="2019" name="Int. J. Syst. Evol. Microbiol.">
        <title>The Global Catalogue of Microorganisms (GCM) 10K type strain sequencing project: providing services to taxonomists for standard genome sequencing and annotation.</title>
        <authorList>
            <consortium name="The Broad Institute Genomics Platform"/>
            <consortium name="The Broad Institute Genome Sequencing Center for Infectious Disease"/>
            <person name="Wu L."/>
            <person name="Ma J."/>
        </authorList>
    </citation>
    <scope>NUCLEOTIDE SEQUENCE [LARGE SCALE GENOMIC DNA]</scope>
    <source>
        <strain evidence="3">CCUG 50353</strain>
    </source>
</reference>
<keyword evidence="3" id="KW-1185">Reference proteome</keyword>
<dbReference type="EMBL" id="JBHSEF010000021">
    <property type="protein sequence ID" value="MFC4355048.1"/>
    <property type="molecule type" value="Genomic_DNA"/>
</dbReference>
<name>A0ABV8UX86_9BACL</name>
<proteinExistence type="predicted"/>
<evidence type="ECO:0000313" key="3">
    <source>
        <dbReference type="Proteomes" id="UP001595733"/>
    </source>
</evidence>
<gene>
    <name evidence="2" type="ORF">ACFO0S_08320</name>
</gene>
<evidence type="ECO:0000313" key="2">
    <source>
        <dbReference type="EMBL" id="MFC4355048.1"/>
    </source>
</evidence>
<sequence>MKNELTQYKVVNFILAMALIGVFFFYQYRSPTNSLELYSWLLDEKNRATIEDSLFVPTSDVAIEDLRENMTKMSPHQINQFTFIEASGGKPSLLIETSPGLETLKIIRVIEVTDEVEDFLRSARE</sequence>
<comment type="caution">
    <text evidence="2">The sequence shown here is derived from an EMBL/GenBank/DDBJ whole genome shotgun (WGS) entry which is preliminary data.</text>
</comment>
<keyword evidence="1" id="KW-0472">Membrane</keyword>